<evidence type="ECO:0000313" key="2">
    <source>
        <dbReference type="Proteomes" id="UP000664781"/>
    </source>
</evidence>
<accession>A0A939JS82</accession>
<dbReference type="Proteomes" id="UP000664781">
    <property type="component" value="Unassembled WGS sequence"/>
</dbReference>
<comment type="caution">
    <text evidence="1">The sequence shown here is derived from an EMBL/GenBank/DDBJ whole genome shotgun (WGS) entry which is preliminary data.</text>
</comment>
<reference evidence="1" key="1">
    <citation type="submission" date="2021-03" db="EMBL/GenBank/DDBJ databases">
        <title>Streptomyces strains.</title>
        <authorList>
            <person name="Lund M.B."/>
            <person name="Toerring T."/>
        </authorList>
    </citation>
    <scope>NUCLEOTIDE SEQUENCE</scope>
    <source>
        <strain evidence="1">JCM 4242</strain>
    </source>
</reference>
<proteinExistence type="predicted"/>
<name>A0A939JS82_9ACTN</name>
<sequence length="307" mass="32914">MASERSVWAHGESFRAFVLIFGHRELVMGPKRFVRTLVLASLVATPLWGPPPAVEALEAAAPQSGEQRCVDGSALTGAGGRSARTRLCAALDNAFITLSTPAWCERSACDVSGTYRMTARDGREVASGRLGTRTEYPGPGTYKVAVVMRARSATRAFDARGGWTRTITLAWPKPAPVHTITVTPATIRPGRATTLTYTVTRHDLRGDSNARLGLIGQEGTGVRLSSSDRQCTNPLTKAYPSEERRPHVLDCALVGVQPGRPAKVKVVVRLGAHCSTIVSKMGYWLPNGQETYTGGMLKGPVVTCAKN</sequence>
<dbReference type="AlphaFoldDB" id="A0A939JS82"/>
<protein>
    <submittedName>
        <fullName evidence="1">Uncharacterized protein</fullName>
    </submittedName>
</protein>
<gene>
    <name evidence="1" type="ORF">J1792_33080</name>
</gene>
<keyword evidence="2" id="KW-1185">Reference proteome</keyword>
<organism evidence="1 2">
    <name type="scientific">Streptomyces triculaminicus</name>
    <dbReference type="NCBI Taxonomy" id="2816232"/>
    <lineage>
        <taxon>Bacteria</taxon>
        <taxon>Bacillati</taxon>
        <taxon>Actinomycetota</taxon>
        <taxon>Actinomycetes</taxon>
        <taxon>Kitasatosporales</taxon>
        <taxon>Streptomycetaceae</taxon>
        <taxon>Streptomyces</taxon>
    </lineage>
</organism>
<dbReference type="RefSeq" id="WP_207248923.1">
    <property type="nucleotide sequence ID" value="NZ_JAFMOF010000008.1"/>
</dbReference>
<evidence type="ECO:0000313" key="1">
    <source>
        <dbReference type="EMBL" id="MBO0657373.1"/>
    </source>
</evidence>
<dbReference type="EMBL" id="JAFMOF010000008">
    <property type="protein sequence ID" value="MBO0657373.1"/>
    <property type="molecule type" value="Genomic_DNA"/>
</dbReference>